<dbReference type="Proteomes" id="UP000436088">
    <property type="component" value="Unassembled WGS sequence"/>
</dbReference>
<reference evidence="2" key="1">
    <citation type="submission" date="2019-09" db="EMBL/GenBank/DDBJ databases">
        <title>Draft genome information of white flower Hibiscus syriacus.</title>
        <authorList>
            <person name="Kim Y.-M."/>
        </authorList>
    </citation>
    <scope>NUCLEOTIDE SEQUENCE [LARGE SCALE GENOMIC DNA]</scope>
    <source>
        <strain evidence="2">YM2019G1</strain>
    </source>
</reference>
<dbReference type="AlphaFoldDB" id="A0A6A3ABK2"/>
<evidence type="ECO:0000256" key="1">
    <source>
        <dbReference type="SAM" id="Phobius"/>
    </source>
</evidence>
<gene>
    <name evidence="2" type="ORF">F3Y22_tig00110557pilonHSYRG00222</name>
</gene>
<keyword evidence="1" id="KW-1133">Transmembrane helix</keyword>
<organism evidence="2 3">
    <name type="scientific">Hibiscus syriacus</name>
    <name type="common">Rose of Sharon</name>
    <dbReference type="NCBI Taxonomy" id="106335"/>
    <lineage>
        <taxon>Eukaryota</taxon>
        <taxon>Viridiplantae</taxon>
        <taxon>Streptophyta</taxon>
        <taxon>Embryophyta</taxon>
        <taxon>Tracheophyta</taxon>
        <taxon>Spermatophyta</taxon>
        <taxon>Magnoliopsida</taxon>
        <taxon>eudicotyledons</taxon>
        <taxon>Gunneridae</taxon>
        <taxon>Pentapetalae</taxon>
        <taxon>rosids</taxon>
        <taxon>malvids</taxon>
        <taxon>Malvales</taxon>
        <taxon>Malvaceae</taxon>
        <taxon>Malvoideae</taxon>
        <taxon>Hibiscus</taxon>
    </lineage>
</organism>
<sequence>MAPSAKPIMSPVSDSWYPTLAVFMLAIGLVLTASLFICKPAVITSESENVVRTVKNSDTVAHYRILIHLFKSQPRKRGIISRLFPRLKKKQKNENSLNQTESKEIAQVLKDSGMLSIKALKKELIEAHENRDAALMEVAEMRSSLGELNCSSRSWSI</sequence>
<feature type="transmembrane region" description="Helical" evidence="1">
    <location>
        <begin position="16"/>
        <end position="38"/>
    </location>
</feature>
<dbReference type="PANTHER" id="PTHR31029">
    <property type="entry name" value="CYCLIN-DEPENDENT KINASE-LIKE PROTEIN"/>
    <property type="match status" value="1"/>
</dbReference>
<accession>A0A6A3ABK2</accession>
<dbReference type="PANTHER" id="PTHR31029:SF3">
    <property type="entry name" value="IRK-INTERACTING PROTEIN"/>
    <property type="match status" value="1"/>
</dbReference>
<keyword evidence="1" id="KW-0812">Transmembrane</keyword>
<evidence type="ECO:0000313" key="2">
    <source>
        <dbReference type="EMBL" id="KAE8700329.1"/>
    </source>
</evidence>
<evidence type="ECO:0000313" key="3">
    <source>
        <dbReference type="Proteomes" id="UP000436088"/>
    </source>
</evidence>
<protein>
    <submittedName>
        <fullName evidence="2">Uncharacterized protein</fullName>
    </submittedName>
</protein>
<dbReference type="EMBL" id="VEPZ02001029">
    <property type="protein sequence ID" value="KAE8700329.1"/>
    <property type="molecule type" value="Genomic_DNA"/>
</dbReference>
<comment type="caution">
    <text evidence="2">The sequence shown here is derived from an EMBL/GenBank/DDBJ whole genome shotgun (WGS) entry which is preliminary data.</text>
</comment>
<keyword evidence="3" id="KW-1185">Reference proteome</keyword>
<keyword evidence="1" id="KW-0472">Membrane</keyword>
<dbReference type="InterPro" id="IPR042316">
    <property type="entry name" value="IRKI-like"/>
</dbReference>
<proteinExistence type="predicted"/>
<name>A0A6A3ABK2_HIBSY</name>